<dbReference type="GO" id="GO:0012506">
    <property type="term" value="C:vesicle membrane"/>
    <property type="evidence" value="ECO:0007669"/>
    <property type="project" value="TreeGrafter"/>
</dbReference>
<dbReference type="SUPFAM" id="SSF54236">
    <property type="entry name" value="Ubiquitin-like"/>
    <property type="match status" value="1"/>
</dbReference>
<evidence type="ECO:0000313" key="4">
    <source>
        <dbReference type="Proteomes" id="UP001162131"/>
    </source>
</evidence>
<evidence type="ECO:0000313" key="3">
    <source>
        <dbReference type="EMBL" id="CAG9310641.1"/>
    </source>
</evidence>
<keyword evidence="1" id="KW-0175">Coiled coil</keyword>
<dbReference type="PANTHER" id="PTHR46467">
    <property type="entry name" value="TETHER CONTAINING UBX DOMAIN FOR GLUT4"/>
    <property type="match status" value="1"/>
</dbReference>
<feature type="domain" description="UBX" evidence="2">
    <location>
        <begin position="331"/>
        <end position="409"/>
    </location>
</feature>
<reference evidence="3" key="1">
    <citation type="submission" date="2021-09" db="EMBL/GenBank/DDBJ databases">
        <authorList>
            <consortium name="AG Swart"/>
            <person name="Singh M."/>
            <person name="Singh A."/>
            <person name="Seah K."/>
            <person name="Emmerich C."/>
        </authorList>
    </citation>
    <scope>NUCLEOTIDE SEQUENCE</scope>
    <source>
        <strain evidence="3">ATCC30299</strain>
    </source>
</reference>
<dbReference type="InterPro" id="IPR018997">
    <property type="entry name" value="PUB_domain"/>
</dbReference>
<comment type="caution">
    <text evidence="3">The sequence shown here is derived from an EMBL/GenBank/DDBJ whole genome shotgun (WGS) entry which is preliminary data.</text>
</comment>
<dbReference type="GO" id="GO:0005737">
    <property type="term" value="C:cytoplasm"/>
    <property type="evidence" value="ECO:0007669"/>
    <property type="project" value="TreeGrafter"/>
</dbReference>
<dbReference type="PROSITE" id="PS50033">
    <property type="entry name" value="UBX"/>
    <property type="match status" value="1"/>
</dbReference>
<dbReference type="SUPFAM" id="SSF143503">
    <property type="entry name" value="PUG domain-like"/>
    <property type="match status" value="1"/>
</dbReference>
<organism evidence="3 4">
    <name type="scientific">Blepharisma stoltei</name>
    <dbReference type="NCBI Taxonomy" id="1481888"/>
    <lineage>
        <taxon>Eukaryota</taxon>
        <taxon>Sar</taxon>
        <taxon>Alveolata</taxon>
        <taxon>Ciliophora</taxon>
        <taxon>Postciliodesmatophora</taxon>
        <taxon>Heterotrichea</taxon>
        <taxon>Heterotrichida</taxon>
        <taxon>Blepharismidae</taxon>
        <taxon>Blepharisma</taxon>
    </lineage>
</organism>
<dbReference type="GO" id="GO:0005634">
    <property type="term" value="C:nucleus"/>
    <property type="evidence" value="ECO:0007669"/>
    <property type="project" value="TreeGrafter"/>
</dbReference>
<proteinExistence type="predicted"/>
<dbReference type="InterPro" id="IPR029071">
    <property type="entry name" value="Ubiquitin-like_domsf"/>
</dbReference>
<dbReference type="Proteomes" id="UP001162131">
    <property type="component" value="Unassembled WGS sequence"/>
</dbReference>
<dbReference type="GO" id="GO:0006886">
    <property type="term" value="P:intracellular protein transport"/>
    <property type="evidence" value="ECO:0007669"/>
    <property type="project" value="TreeGrafter"/>
</dbReference>
<dbReference type="AlphaFoldDB" id="A0AAU9IB56"/>
<dbReference type="CDD" id="cd16118">
    <property type="entry name" value="UBX2_UBXN9"/>
    <property type="match status" value="1"/>
</dbReference>
<dbReference type="PANTHER" id="PTHR46467:SF1">
    <property type="entry name" value="TETHER CONTAINING UBX DOMAIN FOR GLUT4"/>
    <property type="match status" value="1"/>
</dbReference>
<accession>A0AAU9IB56</accession>
<dbReference type="Pfam" id="PF00789">
    <property type="entry name" value="UBX"/>
    <property type="match status" value="1"/>
</dbReference>
<dbReference type="CDD" id="cd09212">
    <property type="entry name" value="PUB"/>
    <property type="match status" value="1"/>
</dbReference>
<dbReference type="InterPro" id="IPR001012">
    <property type="entry name" value="UBX_dom"/>
</dbReference>
<feature type="coiled-coil region" evidence="1">
    <location>
        <begin position="267"/>
        <end position="294"/>
    </location>
</feature>
<evidence type="ECO:0000259" key="2">
    <source>
        <dbReference type="PROSITE" id="PS50033"/>
    </source>
</evidence>
<protein>
    <recommendedName>
        <fullName evidence="2">UBX domain-containing protein</fullName>
    </recommendedName>
</protein>
<dbReference type="Pfam" id="PF09409">
    <property type="entry name" value="PUB"/>
    <property type="match status" value="1"/>
</dbReference>
<keyword evidence="4" id="KW-1185">Reference proteome</keyword>
<dbReference type="EMBL" id="CAJZBQ010000002">
    <property type="protein sequence ID" value="CAG9310641.1"/>
    <property type="molecule type" value="Genomic_DNA"/>
</dbReference>
<name>A0AAU9IB56_9CILI</name>
<dbReference type="Gene3D" id="3.10.20.90">
    <property type="entry name" value="Phosphatidylinositol 3-kinase Catalytic Subunit, Chain A, domain 1"/>
    <property type="match status" value="1"/>
</dbReference>
<gene>
    <name evidence="3" type="ORF">BSTOLATCC_MIC1483</name>
</gene>
<evidence type="ECO:0000256" key="1">
    <source>
        <dbReference type="SAM" id="Coils"/>
    </source>
</evidence>
<dbReference type="Gene3D" id="1.20.58.2190">
    <property type="match status" value="1"/>
</dbReference>
<sequence>MSGSVLTTRDFLTQLAAEQGFPQSRIEPIIEKLTNEWYDSAESLKELSDEHWNQLGVPVRVSELVKKRLNDLSNQNQQATVESTASLLHRLLEYFLSRDNGHQNLRETIETLQVIIYNIAITNPIDDRVRRLKKSNPKFNAKIGQHHIAIEYLKKIGFTDERENYYMPQVDFEEINRALDEVNEIAENIGLPPKLVPRTEVTPEVFNPYKPAITKTNPDMPKINSREHDPIAITEAIKKLEENHDQLARQTSVSRDPVVYRISDGNLNATLAKLNEEEKNRSNQEDEERQINLRNIQRVMKEREELSKFHNKRKKQLETLQSREIYTRALIRIRFPDRTLLQGTFSVKETERDIYAFVASFLAQQGRKFHLFFSPPKTIIKATTKDLKSYAPATLLSFAWNDVNETLGEHGPFLNEDCLNRSQSLG</sequence>
<dbReference type="InterPro" id="IPR036339">
    <property type="entry name" value="PUB-like_dom_sf"/>
</dbReference>